<dbReference type="EMBL" id="QKYT01000730">
    <property type="protein sequence ID" value="RIA81890.1"/>
    <property type="molecule type" value="Genomic_DNA"/>
</dbReference>
<accession>A0A397S678</accession>
<keyword evidence="4" id="KW-1185">Reference proteome</keyword>
<protein>
    <submittedName>
        <fullName evidence="3">Kinase-like domain-containing protein</fullName>
    </submittedName>
</protein>
<organism evidence="3 4">
    <name type="scientific">Glomus cerebriforme</name>
    <dbReference type="NCBI Taxonomy" id="658196"/>
    <lineage>
        <taxon>Eukaryota</taxon>
        <taxon>Fungi</taxon>
        <taxon>Fungi incertae sedis</taxon>
        <taxon>Mucoromycota</taxon>
        <taxon>Glomeromycotina</taxon>
        <taxon>Glomeromycetes</taxon>
        <taxon>Glomerales</taxon>
        <taxon>Glomeraceae</taxon>
        <taxon>Glomus</taxon>
    </lineage>
</organism>
<dbReference type="PANTHER" id="PTHR44329">
    <property type="entry name" value="SERINE/THREONINE-PROTEIN KINASE TNNI3K-RELATED"/>
    <property type="match status" value="1"/>
</dbReference>
<feature type="region of interest" description="Disordered" evidence="1">
    <location>
        <begin position="485"/>
        <end position="514"/>
    </location>
</feature>
<dbReference type="SUPFAM" id="SSF56112">
    <property type="entry name" value="Protein kinase-like (PK-like)"/>
    <property type="match status" value="1"/>
</dbReference>
<gene>
    <name evidence="3" type="ORF">C1645_836220</name>
</gene>
<dbReference type="GO" id="GO:0004674">
    <property type="term" value="F:protein serine/threonine kinase activity"/>
    <property type="evidence" value="ECO:0007669"/>
    <property type="project" value="TreeGrafter"/>
</dbReference>
<sequence length="560" mass="65694">MSDIRQKLVNDAFDRSSALIDYNHNDKNKSKILADESLTKDEKSETIRLLNEVYDYNKVRYNKGTKRICENCQEECLATLYCEFCIRNYLKTKFSDWTSENNDIDNLIQKCQMESFIPYKIIEWVPYENFQNINYLTRGCYSEIYSADWIDGSYNEWNSKEKQLKRLGTHEVILKKLGNVERANGTWFEETKSHLTLSSKWPTLVQVNGLTQDLSNGNFMLVMSKMDIDLKNYLQQNHNQITWKERINIVSCIIDALSDIHKENAVHRNLHSGNILYSKYTNQWYISDLGFCGPADKPLNSIYGNLAYIAPEILTKKKYTFASDIYSIAMLMWEISSGQPPFINYEHNYDLATNIFNGMRPRIVLGTPLEYKELMKQCWDADPTKRPHINALFSKIGEINELYNQNENNENQTNNNTINYNSQFNSLSKSKFHNFKNLPEPKNASEEDQEVYDFNKSYNQNENIENHSGSSKIYYFKSFPKPKNFAEENNEEKNKSKRIYSSISNENDQKEDLNNKTKKIKQNESKDIQIYITSEDEEMYINPNLHPEDQDKLEIPEGNI</sequence>
<dbReference type="InterPro" id="IPR011009">
    <property type="entry name" value="Kinase-like_dom_sf"/>
</dbReference>
<dbReference type="GO" id="GO:0005524">
    <property type="term" value="F:ATP binding"/>
    <property type="evidence" value="ECO:0007669"/>
    <property type="project" value="InterPro"/>
</dbReference>
<evidence type="ECO:0000256" key="1">
    <source>
        <dbReference type="SAM" id="MobiDB-lite"/>
    </source>
</evidence>
<dbReference type="InterPro" id="IPR051681">
    <property type="entry name" value="Ser/Thr_Kinases-Pseudokinases"/>
</dbReference>
<dbReference type="Gene3D" id="1.10.510.10">
    <property type="entry name" value="Transferase(Phosphotransferase) domain 1"/>
    <property type="match status" value="1"/>
</dbReference>
<evidence type="ECO:0000313" key="4">
    <source>
        <dbReference type="Proteomes" id="UP000265703"/>
    </source>
</evidence>
<keyword evidence="3" id="KW-0808">Transferase</keyword>
<keyword evidence="3" id="KW-0418">Kinase</keyword>
<name>A0A397S678_9GLOM</name>
<dbReference type="InterPro" id="IPR000719">
    <property type="entry name" value="Prot_kinase_dom"/>
</dbReference>
<dbReference type="InterPro" id="IPR001245">
    <property type="entry name" value="Ser-Thr/Tyr_kinase_cat_dom"/>
</dbReference>
<evidence type="ECO:0000259" key="2">
    <source>
        <dbReference type="PROSITE" id="PS50011"/>
    </source>
</evidence>
<evidence type="ECO:0000313" key="3">
    <source>
        <dbReference type="EMBL" id="RIA81890.1"/>
    </source>
</evidence>
<dbReference type="OrthoDB" id="1405469at2759"/>
<reference evidence="3 4" key="1">
    <citation type="submission" date="2018-06" db="EMBL/GenBank/DDBJ databases">
        <title>Comparative genomics reveals the genomic features of Rhizophagus irregularis, R. cerebriforme, R. diaphanum and Gigaspora rosea, and their symbiotic lifestyle signature.</title>
        <authorList>
            <person name="Morin E."/>
            <person name="San Clemente H."/>
            <person name="Chen E.C.H."/>
            <person name="De La Providencia I."/>
            <person name="Hainaut M."/>
            <person name="Kuo A."/>
            <person name="Kohler A."/>
            <person name="Murat C."/>
            <person name="Tang N."/>
            <person name="Roy S."/>
            <person name="Loubradou J."/>
            <person name="Henrissat B."/>
            <person name="Grigoriev I.V."/>
            <person name="Corradi N."/>
            <person name="Roux C."/>
            <person name="Martin F.M."/>
        </authorList>
    </citation>
    <scope>NUCLEOTIDE SEQUENCE [LARGE SCALE GENOMIC DNA]</scope>
    <source>
        <strain evidence="3 4">DAOM 227022</strain>
    </source>
</reference>
<proteinExistence type="predicted"/>
<dbReference type="Proteomes" id="UP000265703">
    <property type="component" value="Unassembled WGS sequence"/>
</dbReference>
<dbReference type="AlphaFoldDB" id="A0A397S678"/>
<dbReference type="PROSITE" id="PS50011">
    <property type="entry name" value="PROTEIN_KINASE_DOM"/>
    <property type="match status" value="1"/>
</dbReference>
<comment type="caution">
    <text evidence="3">The sequence shown here is derived from an EMBL/GenBank/DDBJ whole genome shotgun (WGS) entry which is preliminary data.</text>
</comment>
<feature type="domain" description="Protein kinase" evidence="2">
    <location>
        <begin position="130"/>
        <end position="403"/>
    </location>
</feature>
<dbReference type="Pfam" id="PF07714">
    <property type="entry name" value="PK_Tyr_Ser-Thr"/>
    <property type="match status" value="1"/>
</dbReference>